<dbReference type="GO" id="GO:0004497">
    <property type="term" value="F:monooxygenase activity"/>
    <property type="evidence" value="ECO:0007669"/>
    <property type="project" value="UniProtKB-KW"/>
</dbReference>
<accession>A0A1A0QL07</accession>
<dbReference type="GO" id="GO:0005886">
    <property type="term" value="C:plasma membrane"/>
    <property type="evidence" value="ECO:0007669"/>
    <property type="project" value="UniProtKB-SubCell"/>
</dbReference>
<keyword evidence="10 14" id="KW-0503">Monooxygenase</keyword>
<evidence type="ECO:0000313" key="14">
    <source>
        <dbReference type="EMBL" id="OBB22189.1"/>
    </source>
</evidence>
<protein>
    <submittedName>
        <fullName evidence="14">Alkane 1-monooxygenase</fullName>
    </submittedName>
</protein>
<evidence type="ECO:0000256" key="7">
    <source>
        <dbReference type="ARBA" id="ARBA00022989"/>
    </source>
</evidence>
<comment type="subcellular location">
    <subcellularLocation>
        <location evidence="1">Cell inner membrane</location>
        <topology evidence="1">Multi-pass membrane protein</topology>
    </subcellularLocation>
</comment>
<comment type="caution">
    <text evidence="14">The sequence shown here is derived from an EMBL/GenBank/DDBJ whole genome shotgun (WGS) entry which is preliminary data.</text>
</comment>
<evidence type="ECO:0000259" key="13">
    <source>
        <dbReference type="Pfam" id="PF00487"/>
    </source>
</evidence>
<keyword evidence="9" id="KW-0408">Iron</keyword>
<reference evidence="15" key="1">
    <citation type="submission" date="2016-06" db="EMBL/GenBank/DDBJ databases">
        <authorList>
            <person name="Sutton G."/>
            <person name="Brinkac L."/>
            <person name="Sanka R."/>
            <person name="Adams M."/>
            <person name="Lau E."/>
            <person name="Mehaffy C."/>
            <person name="Tameris M."/>
            <person name="Hatherill M."/>
            <person name="Hanekom W."/>
            <person name="Mahomed H."/>
            <person name="Mcshane H."/>
        </authorList>
    </citation>
    <scope>NUCLEOTIDE SEQUENCE [LARGE SCALE GENOMIC DNA]</scope>
    <source>
        <strain evidence="15">852002-51209_SCH5440388</strain>
    </source>
</reference>
<evidence type="ECO:0000256" key="9">
    <source>
        <dbReference type="ARBA" id="ARBA00023004"/>
    </source>
</evidence>
<gene>
    <name evidence="14" type="ORF">A5792_06670</name>
</gene>
<evidence type="ECO:0000256" key="1">
    <source>
        <dbReference type="ARBA" id="ARBA00004429"/>
    </source>
</evidence>
<feature type="transmembrane region" description="Helical" evidence="12">
    <location>
        <begin position="27"/>
        <end position="57"/>
    </location>
</feature>
<dbReference type="PANTHER" id="PTHR38674">
    <property type="entry name" value="ALKANE 1-MONOOXYGENASE 1"/>
    <property type="match status" value="1"/>
</dbReference>
<dbReference type="AlphaFoldDB" id="A0A1A0QL07"/>
<dbReference type="GO" id="GO:0046872">
    <property type="term" value="F:metal ion binding"/>
    <property type="evidence" value="ECO:0007669"/>
    <property type="project" value="UniProtKB-KW"/>
</dbReference>
<dbReference type="RefSeq" id="WP_064937755.1">
    <property type="nucleotide sequence ID" value="NZ_LZSO01000050.1"/>
</dbReference>
<keyword evidence="11 12" id="KW-0472">Membrane</keyword>
<dbReference type="PANTHER" id="PTHR38674:SF1">
    <property type="entry name" value="ALKANE 1-MONOOXYGENASE 1"/>
    <property type="match status" value="1"/>
</dbReference>
<evidence type="ECO:0000256" key="4">
    <source>
        <dbReference type="ARBA" id="ARBA00022519"/>
    </source>
</evidence>
<dbReference type="GO" id="GO:0006629">
    <property type="term" value="P:lipid metabolic process"/>
    <property type="evidence" value="ECO:0007669"/>
    <property type="project" value="InterPro"/>
</dbReference>
<evidence type="ECO:0000256" key="6">
    <source>
        <dbReference type="ARBA" id="ARBA00022723"/>
    </source>
</evidence>
<feature type="transmembrane region" description="Helical" evidence="12">
    <location>
        <begin position="239"/>
        <end position="257"/>
    </location>
</feature>
<keyword evidence="8" id="KW-0560">Oxidoreductase</keyword>
<keyword evidence="3" id="KW-1003">Cell membrane</keyword>
<proteinExistence type="inferred from homology"/>
<feature type="transmembrane region" description="Helical" evidence="12">
    <location>
        <begin position="201"/>
        <end position="219"/>
    </location>
</feature>
<keyword evidence="7 12" id="KW-1133">Transmembrane helix</keyword>
<name>A0A1A0QL07_MYCPR</name>
<evidence type="ECO:0000256" key="10">
    <source>
        <dbReference type="ARBA" id="ARBA00023033"/>
    </source>
</evidence>
<evidence type="ECO:0000256" key="3">
    <source>
        <dbReference type="ARBA" id="ARBA00022475"/>
    </source>
</evidence>
<dbReference type="Proteomes" id="UP000093902">
    <property type="component" value="Unassembled WGS sequence"/>
</dbReference>
<organism evidence="14 15">
    <name type="scientific">Mycolicibacterium peregrinum</name>
    <name type="common">Mycobacterium peregrinum</name>
    <dbReference type="NCBI Taxonomy" id="43304"/>
    <lineage>
        <taxon>Bacteria</taxon>
        <taxon>Bacillati</taxon>
        <taxon>Actinomycetota</taxon>
        <taxon>Actinomycetes</taxon>
        <taxon>Mycobacteriales</taxon>
        <taxon>Mycobacteriaceae</taxon>
        <taxon>Mycolicibacterium</taxon>
    </lineage>
</organism>
<feature type="domain" description="Fatty acid desaturase" evidence="13">
    <location>
        <begin position="133"/>
        <end position="352"/>
    </location>
</feature>
<dbReference type="InterPro" id="IPR005804">
    <property type="entry name" value="FA_desaturase_dom"/>
</dbReference>
<evidence type="ECO:0000256" key="2">
    <source>
        <dbReference type="ARBA" id="ARBA00010823"/>
    </source>
</evidence>
<sequence>MQSGSSAPCDIFGNEIRQETWRDPKRYMWLLSALVPCLVMLSWLVVFTTGLSCFWWLGPALTFAVVPILDHIVGNDGSNPSDSAYVDLERDPWYRWATYLYLPNQYLSLIFACWLWSGGGWVVMSHADRAGLLVTVGIVGGIGINAAHELGHKNARWERRLSKIALAQTCYGHFFVEHNRGHHVRVATPDDPASSLMGQSVYRFIGRSVIGGLGSAWTLESRRFTRRGQSPWTLKNNVLNSWLMSVGLFAGLAVWFGPVVLPMLLGQAIVGVCLLESVNYIEHYGLRREILPNGRYERVSPRHSWNGNTLVTNVFLFHLQRHSDHHANPQRRYQHLRSLEEAPQLPAGYGTMLVLALIPPLWRRVMDPRVLAHYSGRVDLAAVDTRHYRMRAV</sequence>
<evidence type="ECO:0000256" key="12">
    <source>
        <dbReference type="SAM" id="Phobius"/>
    </source>
</evidence>
<comment type="similarity">
    <text evidence="2">Belongs to the fatty acid desaturase type 1 family. AlkB subfamily.</text>
</comment>
<evidence type="ECO:0000256" key="11">
    <source>
        <dbReference type="ARBA" id="ARBA00023136"/>
    </source>
</evidence>
<evidence type="ECO:0000256" key="8">
    <source>
        <dbReference type="ARBA" id="ARBA00023002"/>
    </source>
</evidence>
<keyword evidence="4" id="KW-0997">Cell inner membrane</keyword>
<feature type="transmembrane region" description="Helical" evidence="12">
    <location>
        <begin position="130"/>
        <end position="148"/>
    </location>
</feature>
<dbReference type="EMBL" id="LZSO01000050">
    <property type="protein sequence ID" value="OBB22189.1"/>
    <property type="molecule type" value="Genomic_DNA"/>
</dbReference>
<dbReference type="CDD" id="cd03512">
    <property type="entry name" value="Alkane-hydroxylase"/>
    <property type="match status" value="1"/>
</dbReference>
<dbReference type="InterPro" id="IPR033885">
    <property type="entry name" value="AlkB/XylM"/>
</dbReference>
<evidence type="ECO:0000313" key="15">
    <source>
        <dbReference type="Proteomes" id="UP000093902"/>
    </source>
</evidence>
<keyword evidence="6" id="KW-0479">Metal-binding</keyword>
<feature type="transmembrane region" description="Helical" evidence="12">
    <location>
        <begin position="106"/>
        <end position="123"/>
    </location>
</feature>
<keyword evidence="5 12" id="KW-0812">Transmembrane</keyword>
<evidence type="ECO:0000256" key="5">
    <source>
        <dbReference type="ARBA" id="ARBA00022692"/>
    </source>
</evidence>
<dbReference type="Pfam" id="PF00487">
    <property type="entry name" value="FA_desaturase"/>
    <property type="match status" value="1"/>
</dbReference>
<dbReference type="OrthoDB" id="4759734at2"/>